<proteinExistence type="predicted"/>
<dbReference type="EMBL" id="JALDYZ010000016">
    <property type="protein sequence ID" value="MDI7924613.1"/>
    <property type="molecule type" value="Genomic_DNA"/>
</dbReference>
<evidence type="ECO:0000313" key="2">
    <source>
        <dbReference type="Proteomes" id="UP001161580"/>
    </source>
</evidence>
<sequence>MRISIVKQSLREISGSVKLGLTRFVKYGQGAPKPMERIVVPVIDCNQALINSISRNETGKIMGGEWDAELVDVDSITKIEICRRHWVDGLSWKDAGAYDNMMDIIAKRGGKQADGCRTLDDVIARYDRLDKIFETVQSERRLRSVKEIDPKAIGEAGGIYIHIDRSGRPVFGLGGAHRLAIARILKLDSFPAQIGVVHPGGVRKWRTRYSAG</sequence>
<keyword evidence="2" id="KW-1185">Reference proteome</keyword>
<evidence type="ECO:0008006" key="3">
    <source>
        <dbReference type="Google" id="ProtNLM"/>
    </source>
</evidence>
<reference evidence="1" key="1">
    <citation type="submission" date="2022-03" db="EMBL/GenBank/DDBJ databases">
        <title>Fererhizobium litorale gen. nov., sp. nov., isolated from sandy sediments of the Sea of Japan seashore.</title>
        <authorList>
            <person name="Romanenko L."/>
            <person name="Kurilenko V."/>
            <person name="Otstavnykh N."/>
            <person name="Svetashev V."/>
            <person name="Tekutyeva L."/>
            <person name="Isaeva M."/>
            <person name="Mikhailov V."/>
        </authorList>
    </citation>
    <scope>NUCLEOTIDE SEQUENCE</scope>
    <source>
        <strain evidence="1">KMM 9576</strain>
    </source>
</reference>
<evidence type="ECO:0000313" key="1">
    <source>
        <dbReference type="EMBL" id="MDI7924613.1"/>
    </source>
</evidence>
<dbReference type="RefSeq" id="WP_311794686.1">
    <property type="nucleotide sequence ID" value="NZ_JALDYZ010000016.1"/>
</dbReference>
<gene>
    <name evidence="1" type="ORF">MRS75_21345</name>
</gene>
<protein>
    <recommendedName>
        <fullName evidence="3">ParB/Sulfiredoxin domain-containing protein</fullName>
    </recommendedName>
</protein>
<dbReference type="Proteomes" id="UP001161580">
    <property type="component" value="Unassembled WGS sequence"/>
</dbReference>
<accession>A0AAE3U5M0</accession>
<comment type="caution">
    <text evidence="1">The sequence shown here is derived from an EMBL/GenBank/DDBJ whole genome shotgun (WGS) entry which is preliminary data.</text>
</comment>
<dbReference type="AlphaFoldDB" id="A0AAE3U5M0"/>
<organism evidence="1 2">
    <name type="scientific">Ferirhizobium litorale</name>
    <dbReference type="NCBI Taxonomy" id="2927786"/>
    <lineage>
        <taxon>Bacteria</taxon>
        <taxon>Pseudomonadati</taxon>
        <taxon>Pseudomonadota</taxon>
        <taxon>Alphaproteobacteria</taxon>
        <taxon>Hyphomicrobiales</taxon>
        <taxon>Rhizobiaceae</taxon>
        <taxon>Ferirhizobium</taxon>
    </lineage>
</organism>
<name>A0AAE3U5M0_9HYPH</name>